<proteinExistence type="predicted"/>
<dbReference type="Pfam" id="PF02467">
    <property type="entry name" value="Whib"/>
    <property type="match status" value="1"/>
</dbReference>
<dbReference type="PROSITE" id="PS51674">
    <property type="entry name" value="4FE4S_WBL"/>
    <property type="match status" value="1"/>
</dbReference>
<comment type="caution">
    <text evidence="2">The sequence shown here is derived from an EMBL/GenBank/DDBJ whole genome shotgun (WGS) entry which is preliminary data.</text>
</comment>
<name>A0ABW4P2F3_9NOCA</name>
<keyword evidence="3" id="KW-1185">Reference proteome</keyword>
<organism evidence="2 3">
    <name type="scientific">Rhodococcus gannanensis</name>
    <dbReference type="NCBI Taxonomy" id="1960308"/>
    <lineage>
        <taxon>Bacteria</taxon>
        <taxon>Bacillati</taxon>
        <taxon>Actinomycetota</taxon>
        <taxon>Actinomycetes</taxon>
        <taxon>Mycobacteriales</taxon>
        <taxon>Nocardiaceae</taxon>
        <taxon>Rhodococcus</taxon>
    </lineage>
</organism>
<reference evidence="3" key="1">
    <citation type="journal article" date="2019" name="Int. J. Syst. Evol. Microbiol.">
        <title>The Global Catalogue of Microorganisms (GCM) 10K type strain sequencing project: providing services to taxonomists for standard genome sequencing and annotation.</title>
        <authorList>
            <consortium name="The Broad Institute Genomics Platform"/>
            <consortium name="The Broad Institute Genome Sequencing Center for Infectious Disease"/>
            <person name="Wu L."/>
            <person name="Ma J."/>
        </authorList>
    </citation>
    <scope>NUCLEOTIDE SEQUENCE [LARGE SCALE GENOMIC DNA]</scope>
    <source>
        <strain evidence="3">DT72</strain>
    </source>
</reference>
<evidence type="ECO:0000259" key="1">
    <source>
        <dbReference type="PROSITE" id="PS51674"/>
    </source>
</evidence>
<dbReference type="InterPro" id="IPR034768">
    <property type="entry name" value="4FE4S_WBL"/>
</dbReference>
<protein>
    <submittedName>
        <fullName evidence="2">WhiB family transcriptional regulator</fullName>
    </submittedName>
</protein>
<dbReference type="EMBL" id="JBHUFB010000009">
    <property type="protein sequence ID" value="MFD1812672.1"/>
    <property type="molecule type" value="Genomic_DNA"/>
</dbReference>
<gene>
    <name evidence="2" type="ORF">ACFSJG_10635</name>
</gene>
<accession>A0ABW4P2F3</accession>
<dbReference type="Proteomes" id="UP001597286">
    <property type="component" value="Unassembled WGS sequence"/>
</dbReference>
<sequence length="142" mass="15299">MGTAIPRPDDDASWWVDPGRPCARTPESWWFPPARTSRIVTARIAALCVGCPVRAQCADDARTCDDRYGIRAGVDLQHVADPDRRVVLHRIAHSPAPNCEPVAVGRPGFRRAPVQLIAPAESDTVSAPLVHLPQTGRALPGG</sequence>
<evidence type="ECO:0000313" key="2">
    <source>
        <dbReference type="EMBL" id="MFD1812672.1"/>
    </source>
</evidence>
<feature type="domain" description="4Fe-4S Wbl-type" evidence="1">
    <location>
        <begin position="21"/>
        <end position="81"/>
    </location>
</feature>
<dbReference type="RefSeq" id="WP_378485170.1">
    <property type="nucleotide sequence ID" value="NZ_JBHUFB010000009.1"/>
</dbReference>
<evidence type="ECO:0000313" key="3">
    <source>
        <dbReference type="Proteomes" id="UP001597286"/>
    </source>
</evidence>